<keyword evidence="2" id="KW-1185">Reference proteome</keyword>
<reference evidence="1 2" key="1">
    <citation type="journal article" date="2012" name="BMC Genomics">
        <title>Comparative genomic analysis and phylogenetic position of Theileria equi.</title>
        <authorList>
            <person name="Kappmeyer L.S."/>
            <person name="Thiagarajan M."/>
            <person name="Herndon D.R."/>
            <person name="Ramsay J.D."/>
            <person name="Caler E."/>
            <person name="Djikeng A."/>
            <person name="Gillespie J.J."/>
            <person name="Lau A.O."/>
            <person name="Roalson E.H."/>
            <person name="Silva J.C."/>
            <person name="Silva M.G."/>
            <person name="Suarez C.E."/>
            <person name="Ueti M.W."/>
            <person name="Nene V.M."/>
            <person name="Mealey R.H."/>
            <person name="Knowles D.P."/>
            <person name="Brayton K.A."/>
        </authorList>
    </citation>
    <scope>NUCLEOTIDE SEQUENCE [LARGE SCALE GENOMIC DNA]</scope>
    <source>
        <strain evidence="1 2">WA</strain>
    </source>
</reference>
<evidence type="ECO:0000313" key="1">
    <source>
        <dbReference type="EMBL" id="AFZ79687.1"/>
    </source>
</evidence>
<proteinExistence type="predicted"/>
<dbReference type="KEGG" id="beq:BEWA_025360"/>
<dbReference type="VEuPathDB" id="PiroplasmaDB:BEWA_025360"/>
<dbReference type="GeneID" id="15806259"/>
<name>L0AVQ3_THEEQ</name>
<protein>
    <submittedName>
        <fullName evidence="1">Uncharacterized protein</fullName>
    </submittedName>
</protein>
<dbReference type="EMBL" id="CP001669">
    <property type="protein sequence ID" value="AFZ79687.1"/>
    <property type="molecule type" value="Genomic_DNA"/>
</dbReference>
<accession>L0AVQ3</accession>
<dbReference type="Proteomes" id="UP000031512">
    <property type="component" value="Chromosome 1"/>
</dbReference>
<dbReference type="RefSeq" id="XP_004829353.1">
    <property type="nucleotide sequence ID" value="XM_004829296.1"/>
</dbReference>
<gene>
    <name evidence="1" type="ORF">BEWA_025360</name>
</gene>
<organism evidence="1 2">
    <name type="scientific">Theileria equi strain WA</name>
    <dbReference type="NCBI Taxonomy" id="1537102"/>
    <lineage>
        <taxon>Eukaryota</taxon>
        <taxon>Sar</taxon>
        <taxon>Alveolata</taxon>
        <taxon>Apicomplexa</taxon>
        <taxon>Aconoidasida</taxon>
        <taxon>Piroplasmida</taxon>
        <taxon>Theileriidae</taxon>
        <taxon>Theileria</taxon>
    </lineage>
</organism>
<evidence type="ECO:0000313" key="2">
    <source>
        <dbReference type="Proteomes" id="UP000031512"/>
    </source>
</evidence>
<sequence>MTNEWLQLNLDSQCDNGQCECEKSPDIIANKRYNTPVNGFFKVIHTDKNQNTFRLYGELQDGSKIEDNGDIHAVKEVSIYYWNREPSKPILIEVKYGSGTHTYYARGAGSQWIEHDQLSKDGEKLEKELDDLVCQHYESVTLDLTRSNSEQYAQPANNKYCCPYHSSGYKVSVEEKKFSCAKHPEYSHIKAYNHSITGGTKIAAIIFHDGAGTRKNITLKHVPNLPNLWCQGIYALYCGGNDPVLIYVDSPGSLTAKGWYEPNPTGGDDQPWVMVSNGPDNSPDEIKNCSSEGWETLKEVLQKASGCEEFGKCFDPAPQPRTETREGDSHGTSQIFPWKETVFGGLATVVSGSLTGFGWWLYKRSKGDPWVRQI</sequence>
<dbReference type="AlphaFoldDB" id="L0AVQ3"/>